<dbReference type="InterPro" id="IPR029058">
    <property type="entry name" value="AB_hydrolase_fold"/>
</dbReference>
<evidence type="ECO:0000256" key="2">
    <source>
        <dbReference type="SAM" id="SignalP"/>
    </source>
</evidence>
<comment type="caution">
    <text evidence="3">The sequence shown here is derived from an EMBL/GenBank/DDBJ whole genome shotgun (WGS) entry which is preliminary data.</text>
</comment>
<dbReference type="Proteomes" id="UP000321405">
    <property type="component" value="Unassembled WGS sequence"/>
</dbReference>
<keyword evidence="2" id="KW-0732">Signal</keyword>
<name>A0A511BS84_9PROT</name>
<organism evidence="3 4">
    <name type="scientific">Swaminathania salitolerans</name>
    <dbReference type="NCBI Taxonomy" id="182838"/>
    <lineage>
        <taxon>Bacteria</taxon>
        <taxon>Pseudomonadati</taxon>
        <taxon>Pseudomonadota</taxon>
        <taxon>Alphaproteobacteria</taxon>
        <taxon>Acetobacterales</taxon>
        <taxon>Acetobacteraceae</taxon>
        <taxon>Swaminathania</taxon>
    </lineage>
</organism>
<dbReference type="PANTHER" id="PTHR22946">
    <property type="entry name" value="DIENELACTONE HYDROLASE DOMAIN-CONTAINING PROTEIN-RELATED"/>
    <property type="match status" value="1"/>
</dbReference>
<dbReference type="InterPro" id="IPR050261">
    <property type="entry name" value="FrsA_esterase"/>
</dbReference>
<evidence type="ECO:0000313" key="4">
    <source>
        <dbReference type="Proteomes" id="UP000321405"/>
    </source>
</evidence>
<dbReference type="GO" id="GO:0052689">
    <property type="term" value="F:carboxylic ester hydrolase activity"/>
    <property type="evidence" value="ECO:0007669"/>
    <property type="project" value="UniProtKB-ARBA"/>
</dbReference>
<dbReference type="SUPFAM" id="SSF53474">
    <property type="entry name" value="alpha/beta-Hydrolases"/>
    <property type="match status" value="1"/>
</dbReference>
<proteinExistence type="predicted"/>
<accession>A0A511BS84</accession>
<keyword evidence="1 3" id="KW-0378">Hydrolase</keyword>
<sequence>MPAWCRLPLTSLILACCFGPAMARTPDPGDPARPSVGCQHLVTPEGLELGIWYPSTGKPDLQALGPYAEKCVVDGPIRQENHALIVISHGTGGSWTSHLDSAAFLAQAGYIVMALTEPGDNWRDTTHATDLAGRTRAMSAALTYMLTAWPSHRHIDRHSIGAYGFSAGGLTVLLAAGAMPDLTRTGPWCARYPASFTCALIAGRRNPAGLRISSLRDRRFRAIAIAAPALGFTMTRDSLAPVTLPVQLWQALDDAILPSPGSVEPVRDHLPLPSEFHAVEKAGHFDFLAPCRPGYDAMALCRSAPGFDRIAFHDRFNRALMRFYDRTVLGEDASARPHR</sequence>
<gene>
    <name evidence="3" type="ORF">SSA02_23590</name>
</gene>
<feature type="signal peptide" evidence="2">
    <location>
        <begin position="1"/>
        <end position="23"/>
    </location>
</feature>
<reference evidence="3 4" key="1">
    <citation type="submission" date="2019-07" db="EMBL/GenBank/DDBJ databases">
        <title>Whole genome shotgun sequence of Swaminathania salitolerans NBRC 104436.</title>
        <authorList>
            <person name="Hosoyama A."/>
            <person name="Uohara A."/>
            <person name="Ohji S."/>
            <person name="Ichikawa N."/>
        </authorList>
    </citation>
    <scope>NUCLEOTIDE SEQUENCE [LARGE SCALE GENOMIC DNA]</scope>
    <source>
        <strain evidence="3 4">NBRC 104436</strain>
    </source>
</reference>
<keyword evidence="4" id="KW-1185">Reference proteome</keyword>
<evidence type="ECO:0000313" key="3">
    <source>
        <dbReference type="EMBL" id="GEL03196.1"/>
    </source>
</evidence>
<protein>
    <submittedName>
        <fullName evidence="3">Dienelactone hydrolase</fullName>
    </submittedName>
</protein>
<dbReference type="PIRSF" id="PIRSF031982">
    <property type="entry name" value="UCP031982_abhydr"/>
    <property type="match status" value="1"/>
</dbReference>
<dbReference type="InterPro" id="IPR016986">
    <property type="entry name" value="UCP031982_abhydr"/>
</dbReference>
<evidence type="ECO:0000256" key="1">
    <source>
        <dbReference type="ARBA" id="ARBA00022801"/>
    </source>
</evidence>
<dbReference type="PANTHER" id="PTHR22946:SF9">
    <property type="entry name" value="POLYKETIDE TRANSFERASE AF380"/>
    <property type="match status" value="1"/>
</dbReference>
<dbReference type="EMBL" id="BJVC01000006">
    <property type="protein sequence ID" value="GEL03196.1"/>
    <property type="molecule type" value="Genomic_DNA"/>
</dbReference>
<dbReference type="AlphaFoldDB" id="A0A511BS84"/>
<feature type="chain" id="PRO_5022183636" evidence="2">
    <location>
        <begin position="24"/>
        <end position="339"/>
    </location>
</feature>
<dbReference type="RefSeq" id="WP_222591080.1">
    <property type="nucleotide sequence ID" value="NZ_BJVC01000006.1"/>
</dbReference>
<dbReference type="Gene3D" id="3.40.50.1820">
    <property type="entry name" value="alpha/beta hydrolase"/>
    <property type="match status" value="1"/>
</dbReference>